<dbReference type="InterPro" id="IPR052017">
    <property type="entry name" value="TSUP"/>
</dbReference>
<evidence type="ECO:0000256" key="7">
    <source>
        <dbReference type="ARBA" id="ARBA00023136"/>
    </source>
</evidence>
<feature type="transmembrane region" description="Helical" evidence="8">
    <location>
        <begin position="171"/>
        <end position="191"/>
    </location>
</feature>
<evidence type="ECO:0000256" key="3">
    <source>
        <dbReference type="ARBA" id="ARBA00022448"/>
    </source>
</evidence>
<accession>A0A1U9UVM3</accession>
<gene>
    <name evidence="9" type="ORF">BJN34_22345</name>
</gene>
<feature type="transmembrane region" description="Helical" evidence="8">
    <location>
        <begin position="231"/>
        <end position="248"/>
    </location>
</feature>
<keyword evidence="4 8" id="KW-1003">Cell membrane</keyword>
<evidence type="ECO:0000256" key="5">
    <source>
        <dbReference type="ARBA" id="ARBA00022692"/>
    </source>
</evidence>
<sequence>MSTTALIGFLCIVAIGSYLQAFTGFALGIFVLGAAVVLQLVRLETTATAINIMTLVNTALALRGNLHLLNRKLFIRTLLGIIPGVPLGVWLLETVSSRSAMLLQLTLGVVVLVAGATLCVRPRARAVTSPSTSFVLAGGVGGVLGGMFSVPGPPIIYQFYIQPLALEQVRLTLLGIFGTISLMRITILAANGGVDSNAVYLGLLSIPVVAVTTALFIRFPPQLSELTIRRAAFLLLSAMGICIVAMGWR</sequence>
<keyword evidence="3" id="KW-0813">Transport</keyword>
<dbReference type="PANTHER" id="PTHR30269:SF37">
    <property type="entry name" value="MEMBRANE TRANSPORTER PROTEIN"/>
    <property type="match status" value="1"/>
</dbReference>
<evidence type="ECO:0000313" key="9">
    <source>
        <dbReference type="EMBL" id="AQV96609.1"/>
    </source>
</evidence>
<evidence type="ECO:0000313" key="10">
    <source>
        <dbReference type="Proteomes" id="UP000189627"/>
    </source>
</evidence>
<evidence type="ECO:0000256" key="1">
    <source>
        <dbReference type="ARBA" id="ARBA00004651"/>
    </source>
</evidence>
<evidence type="ECO:0000256" key="6">
    <source>
        <dbReference type="ARBA" id="ARBA00022989"/>
    </source>
</evidence>
<reference evidence="10" key="1">
    <citation type="submission" date="2017-02" db="EMBL/GenBank/DDBJ databases">
        <title>Complete genome sequence of Cupriavidus necator strain NH9, a 3-chlorobenzoate degrader.</title>
        <authorList>
            <person name="Moriuchi R."/>
            <person name="Dohra H."/>
            <person name="Ogawa N."/>
        </authorList>
    </citation>
    <scope>NUCLEOTIDE SEQUENCE [LARGE SCALE GENOMIC DNA]</scope>
    <source>
        <strain evidence="10">NH9</strain>
    </source>
</reference>
<protein>
    <recommendedName>
        <fullName evidence="8">Probable membrane transporter protein</fullName>
    </recommendedName>
</protein>
<name>A0A1U9UVM3_CUPNE</name>
<dbReference type="KEGG" id="cuh:BJN34_22345"/>
<comment type="subcellular location">
    <subcellularLocation>
        <location evidence="1 8">Cell membrane</location>
        <topology evidence="1 8">Multi-pass membrane protein</topology>
    </subcellularLocation>
</comment>
<evidence type="ECO:0000256" key="8">
    <source>
        <dbReference type="RuleBase" id="RU363041"/>
    </source>
</evidence>
<evidence type="ECO:0000256" key="2">
    <source>
        <dbReference type="ARBA" id="ARBA00009142"/>
    </source>
</evidence>
<keyword evidence="6 8" id="KW-1133">Transmembrane helix</keyword>
<feature type="transmembrane region" description="Helical" evidence="8">
    <location>
        <begin position="46"/>
        <end position="66"/>
    </location>
</feature>
<dbReference type="Pfam" id="PF01925">
    <property type="entry name" value="TauE"/>
    <property type="match status" value="1"/>
</dbReference>
<dbReference type="Proteomes" id="UP000189627">
    <property type="component" value="Chromosome 2"/>
</dbReference>
<evidence type="ECO:0000256" key="4">
    <source>
        <dbReference type="ARBA" id="ARBA00022475"/>
    </source>
</evidence>
<dbReference type="RefSeq" id="WP_164704920.1">
    <property type="nucleotide sequence ID" value="NZ_CP017758.1"/>
</dbReference>
<feature type="transmembrane region" description="Helical" evidence="8">
    <location>
        <begin position="198"/>
        <end position="219"/>
    </location>
</feature>
<organism evidence="9 10">
    <name type="scientific">Cupriavidus necator</name>
    <name type="common">Alcaligenes eutrophus</name>
    <name type="synonym">Ralstonia eutropha</name>
    <dbReference type="NCBI Taxonomy" id="106590"/>
    <lineage>
        <taxon>Bacteria</taxon>
        <taxon>Pseudomonadati</taxon>
        <taxon>Pseudomonadota</taxon>
        <taxon>Betaproteobacteria</taxon>
        <taxon>Burkholderiales</taxon>
        <taxon>Burkholderiaceae</taxon>
        <taxon>Cupriavidus</taxon>
    </lineage>
</organism>
<proteinExistence type="inferred from homology"/>
<feature type="transmembrane region" description="Helical" evidence="8">
    <location>
        <begin position="98"/>
        <end position="120"/>
    </location>
</feature>
<dbReference type="GO" id="GO:0005886">
    <property type="term" value="C:plasma membrane"/>
    <property type="evidence" value="ECO:0007669"/>
    <property type="project" value="UniProtKB-SubCell"/>
</dbReference>
<feature type="transmembrane region" description="Helical" evidence="8">
    <location>
        <begin position="132"/>
        <end position="151"/>
    </location>
</feature>
<comment type="similarity">
    <text evidence="2 8">Belongs to the 4-toluene sulfonate uptake permease (TSUP) (TC 2.A.102) family.</text>
</comment>
<feature type="transmembrane region" description="Helical" evidence="8">
    <location>
        <begin position="7"/>
        <end position="40"/>
    </location>
</feature>
<dbReference type="InterPro" id="IPR002781">
    <property type="entry name" value="TM_pro_TauE-like"/>
</dbReference>
<dbReference type="AlphaFoldDB" id="A0A1U9UVM3"/>
<keyword evidence="5 8" id="KW-0812">Transmembrane</keyword>
<feature type="transmembrane region" description="Helical" evidence="8">
    <location>
        <begin position="73"/>
        <end position="92"/>
    </location>
</feature>
<dbReference type="EMBL" id="CP017758">
    <property type="protein sequence ID" value="AQV96609.1"/>
    <property type="molecule type" value="Genomic_DNA"/>
</dbReference>
<dbReference type="PANTHER" id="PTHR30269">
    <property type="entry name" value="TRANSMEMBRANE PROTEIN YFCA"/>
    <property type="match status" value="1"/>
</dbReference>
<keyword evidence="7 8" id="KW-0472">Membrane</keyword>